<accession>A0A4D6LMT5</accession>
<organism evidence="2 3">
    <name type="scientific">Vigna unguiculata</name>
    <name type="common">Cowpea</name>
    <dbReference type="NCBI Taxonomy" id="3917"/>
    <lineage>
        <taxon>Eukaryota</taxon>
        <taxon>Viridiplantae</taxon>
        <taxon>Streptophyta</taxon>
        <taxon>Embryophyta</taxon>
        <taxon>Tracheophyta</taxon>
        <taxon>Spermatophyta</taxon>
        <taxon>Magnoliopsida</taxon>
        <taxon>eudicotyledons</taxon>
        <taxon>Gunneridae</taxon>
        <taxon>Pentapetalae</taxon>
        <taxon>rosids</taxon>
        <taxon>fabids</taxon>
        <taxon>Fabales</taxon>
        <taxon>Fabaceae</taxon>
        <taxon>Papilionoideae</taxon>
        <taxon>50 kb inversion clade</taxon>
        <taxon>NPAAA clade</taxon>
        <taxon>indigoferoid/millettioid clade</taxon>
        <taxon>Phaseoleae</taxon>
        <taxon>Vigna</taxon>
    </lineage>
</organism>
<name>A0A4D6LMT5_VIGUN</name>
<evidence type="ECO:0000313" key="2">
    <source>
        <dbReference type="EMBL" id="QCD89344.1"/>
    </source>
</evidence>
<keyword evidence="3" id="KW-1185">Reference proteome</keyword>
<gene>
    <name evidence="2" type="ORF">DEO72_LG4g288</name>
</gene>
<protein>
    <submittedName>
        <fullName evidence="2">Uncharacterized protein</fullName>
    </submittedName>
</protein>
<dbReference type="AlphaFoldDB" id="A0A4D6LMT5"/>
<sequence length="92" mass="10564">MPGGVPHTNIVHNIPRLPNSSAHSHRQHSTTRATTQEFLVFIHHPEPQLNRCYSEPQLKEYHVLNPYLEPQLKGYVPSHNSRNTSKSTFEIS</sequence>
<evidence type="ECO:0000313" key="3">
    <source>
        <dbReference type="Proteomes" id="UP000501690"/>
    </source>
</evidence>
<evidence type="ECO:0000256" key="1">
    <source>
        <dbReference type="SAM" id="MobiDB-lite"/>
    </source>
</evidence>
<feature type="region of interest" description="Disordered" evidence="1">
    <location>
        <begin position="1"/>
        <end position="32"/>
    </location>
</feature>
<dbReference type="EMBL" id="CP039348">
    <property type="protein sequence ID" value="QCD89344.1"/>
    <property type="molecule type" value="Genomic_DNA"/>
</dbReference>
<feature type="region of interest" description="Disordered" evidence="1">
    <location>
        <begin position="72"/>
        <end position="92"/>
    </location>
</feature>
<feature type="compositionally biased region" description="Polar residues" evidence="1">
    <location>
        <begin position="78"/>
        <end position="92"/>
    </location>
</feature>
<dbReference type="Proteomes" id="UP000501690">
    <property type="component" value="Linkage Group LG4"/>
</dbReference>
<proteinExistence type="predicted"/>
<reference evidence="2 3" key="1">
    <citation type="submission" date="2019-04" db="EMBL/GenBank/DDBJ databases">
        <title>An improved genome assembly and genetic linkage map for asparagus bean, Vigna unguiculata ssp. sesquipedialis.</title>
        <authorList>
            <person name="Xia Q."/>
            <person name="Zhang R."/>
            <person name="Dong Y."/>
        </authorList>
    </citation>
    <scope>NUCLEOTIDE SEQUENCE [LARGE SCALE GENOMIC DNA]</scope>
    <source>
        <tissue evidence="2">Leaf</tissue>
    </source>
</reference>